<evidence type="ECO:0000313" key="4">
    <source>
        <dbReference type="Proteomes" id="UP001147695"/>
    </source>
</evidence>
<dbReference type="Pfam" id="PF07364">
    <property type="entry name" value="DUF1485"/>
    <property type="match status" value="1"/>
</dbReference>
<evidence type="ECO:0000313" key="3">
    <source>
        <dbReference type="EMBL" id="KAJ5334536.1"/>
    </source>
</evidence>
<dbReference type="AlphaFoldDB" id="A0A9W9QH23"/>
<evidence type="ECO:0000259" key="1">
    <source>
        <dbReference type="Pfam" id="PF07171"/>
    </source>
</evidence>
<protein>
    <recommendedName>
        <fullName evidence="5">Microcystin LR degradation protein MlrC</fullName>
    </recommendedName>
</protein>
<dbReference type="PIRSF" id="PIRSF012702">
    <property type="entry name" value="UCP012702"/>
    <property type="match status" value="1"/>
</dbReference>
<organism evidence="3 4">
    <name type="scientific">Penicillium brevicompactum</name>
    <dbReference type="NCBI Taxonomy" id="5074"/>
    <lineage>
        <taxon>Eukaryota</taxon>
        <taxon>Fungi</taxon>
        <taxon>Dikarya</taxon>
        <taxon>Ascomycota</taxon>
        <taxon>Pezizomycotina</taxon>
        <taxon>Eurotiomycetes</taxon>
        <taxon>Eurotiomycetidae</taxon>
        <taxon>Eurotiales</taxon>
        <taxon>Aspergillaceae</taxon>
        <taxon>Penicillium</taxon>
    </lineage>
</organism>
<dbReference type="InterPro" id="IPR009197">
    <property type="entry name" value="MlrC"/>
</dbReference>
<dbReference type="EMBL" id="JAPZBQ010000004">
    <property type="protein sequence ID" value="KAJ5334536.1"/>
    <property type="molecule type" value="Genomic_DNA"/>
</dbReference>
<sequence>MTIKRIPPRPVIAIAGLACETSGFSPARTTSRDFHPRRGQEIIQKYKFLDQGTPLADAASWKGTLIGHALPGGIVLRDDFEDLAKELIARLEEIVASTPLDGLWFDIHGAMCVEGLDDSEAELLRRIRMVVGPDVLVSSSMDLHGNVSRDLAHGTDLITCYRMAPHEDAMETKERACQNLVDVLTAPSHTGKPTRPLKAWVPIPILLPGEQTSTRMEPAKSLYAIVPAVTALPEVLDAAIWVGYAWADEPRNHAVVMVTGWNETTITEQAKRLALKFWESREDFHFVAPTGSLSECLDSAISSTKRPFFISDSGDNPTAGGSGDVTSSLIELLEWTELQHETGPSVIYASIPGPDAISTIVQAGVGAMVTITAGAQVDNMHSGPVTMTGLVFSIKHGDINAEVEAALQIGRLFVILTKLRKPYHHESDFTDLQLRPRESDIVIVKIGYLEPELFAMAADWMLALTPGGVDQDLPRLGHRRIHRPMWPFDKSFPSSPELLPEIIPSSDEPLKVSMSNVWTAQCLSNFMDV</sequence>
<gene>
    <name evidence="3" type="ORF">N7452_006939</name>
</gene>
<accession>A0A9W9QH23</accession>
<reference evidence="3" key="1">
    <citation type="submission" date="2022-12" db="EMBL/GenBank/DDBJ databases">
        <authorList>
            <person name="Petersen C."/>
        </authorList>
    </citation>
    <scope>NUCLEOTIDE SEQUENCE</scope>
    <source>
        <strain evidence="3">IBT 35673</strain>
    </source>
</reference>
<evidence type="ECO:0008006" key="5">
    <source>
        <dbReference type="Google" id="ProtNLM"/>
    </source>
</evidence>
<name>A0A9W9QH23_PENBR</name>
<dbReference type="InterPro" id="IPR015995">
    <property type="entry name" value="MlrC_N"/>
</dbReference>
<evidence type="ECO:0000259" key="2">
    <source>
        <dbReference type="Pfam" id="PF07364"/>
    </source>
</evidence>
<feature type="domain" description="Microcystin LR degradation protein MlrC C-terminal" evidence="1">
    <location>
        <begin position="310"/>
        <end position="480"/>
    </location>
</feature>
<feature type="domain" description="Microcystin LR degradation protein MlrC N-terminal" evidence="2">
    <location>
        <begin position="12"/>
        <end position="300"/>
    </location>
</feature>
<dbReference type="Pfam" id="PF07171">
    <property type="entry name" value="MlrC_C"/>
    <property type="match status" value="1"/>
</dbReference>
<dbReference type="Proteomes" id="UP001147695">
    <property type="component" value="Unassembled WGS sequence"/>
</dbReference>
<comment type="caution">
    <text evidence="3">The sequence shown here is derived from an EMBL/GenBank/DDBJ whole genome shotgun (WGS) entry which is preliminary data.</text>
</comment>
<reference evidence="3" key="2">
    <citation type="journal article" date="2023" name="IMA Fungus">
        <title>Comparative genomic study of the Penicillium genus elucidates a diverse pangenome and 15 lateral gene transfer events.</title>
        <authorList>
            <person name="Petersen C."/>
            <person name="Sorensen T."/>
            <person name="Nielsen M.R."/>
            <person name="Sondergaard T.E."/>
            <person name="Sorensen J.L."/>
            <person name="Fitzpatrick D.A."/>
            <person name="Frisvad J.C."/>
            <person name="Nielsen K.L."/>
        </authorList>
    </citation>
    <scope>NUCLEOTIDE SEQUENCE</scope>
    <source>
        <strain evidence="3">IBT 35673</strain>
    </source>
</reference>
<proteinExistence type="predicted"/>
<dbReference type="InterPro" id="IPR010799">
    <property type="entry name" value="MlrC_C"/>
</dbReference>